<dbReference type="RefSeq" id="XP_023935327.2">
    <property type="nucleotide sequence ID" value="XM_024079559.2"/>
</dbReference>
<dbReference type="Proteomes" id="UP001652582">
    <property type="component" value="Chromosome 9"/>
</dbReference>
<reference evidence="2" key="1">
    <citation type="submission" date="2025-08" db="UniProtKB">
        <authorList>
            <consortium name="RefSeq"/>
        </authorList>
    </citation>
    <scope>IDENTIFICATION</scope>
</reference>
<sequence length="229" mass="26186">MESAISSDDSDDQEIKSLKSELNDYGLDEDNLSKEEMIDLLKALKFSKTTVREEQSLKLVNDGGSKTAPKVVLKRRYINVKDRRMPWSLLPTTITPAEKARTLAAYIKVMSINNYRQARQSVNLASWPLPIQIIETTRVQPLRSTRSGRSVPVYTDFDDDSSDFEQVITKTKKRKISNNDQNDCTNTKKVLSLKRKFPSDENVRPIKEAKIIEIHKSESDSQNVYSIED</sequence>
<accession>A0A6J1MR45</accession>
<organism evidence="1 2">
    <name type="scientific">Bicyclus anynana</name>
    <name type="common">Squinting bush brown butterfly</name>
    <dbReference type="NCBI Taxonomy" id="110368"/>
    <lineage>
        <taxon>Eukaryota</taxon>
        <taxon>Metazoa</taxon>
        <taxon>Ecdysozoa</taxon>
        <taxon>Arthropoda</taxon>
        <taxon>Hexapoda</taxon>
        <taxon>Insecta</taxon>
        <taxon>Pterygota</taxon>
        <taxon>Neoptera</taxon>
        <taxon>Endopterygota</taxon>
        <taxon>Lepidoptera</taxon>
        <taxon>Glossata</taxon>
        <taxon>Ditrysia</taxon>
        <taxon>Papilionoidea</taxon>
        <taxon>Nymphalidae</taxon>
        <taxon>Satyrinae</taxon>
        <taxon>Satyrini</taxon>
        <taxon>Mycalesina</taxon>
        <taxon>Bicyclus</taxon>
    </lineage>
</organism>
<protein>
    <submittedName>
        <fullName evidence="2">Uncharacterized protein LOC112043897</fullName>
    </submittedName>
</protein>
<dbReference type="OrthoDB" id="7485262at2759"/>
<name>A0A6J1MR45_BICAN</name>
<dbReference type="GeneID" id="112043897"/>
<keyword evidence="1" id="KW-1185">Reference proteome</keyword>
<evidence type="ECO:0000313" key="2">
    <source>
        <dbReference type="RefSeq" id="XP_023935327.2"/>
    </source>
</evidence>
<proteinExistence type="predicted"/>
<evidence type="ECO:0000313" key="1">
    <source>
        <dbReference type="Proteomes" id="UP001652582"/>
    </source>
</evidence>
<dbReference type="KEGG" id="bany:112043897"/>
<dbReference type="AlphaFoldDB" id="A0A6J1MR45"/>
<gene>
    <name evidence="2" type="primary">LOC112043897</name>
</gene>